<proteinExistence type="predicted"/>
<name>A0ABV8TLI9_9ACTN</name>
<sequence>MTVNRTAPAYVITRAPALPGQPGAPARERCDGPPAPVVRDLRERPGRAPHALLFGPGDVVVVTGLPGGGKSTLMRRAAPGPRIDSQDTRDRWDARLAHRLPYALYRPLVRLAHYAALRRALRGGEGVVVHDCGTQRWVRGWLARAARRRGGALHLVLLDVAPEAALTGQRERGRRVSRYAFGRHRRSVARLLAAVERGELPEGCASAVLLDRAAAAGLRRIAFTGRPGPGTR</sequence>
<protein>
    <submittedName>
        <fullName evidence="1">AAA family ATPase</fullName>
    </submittedName>
</protein>
<dbReference type="Proteomes" id="UP001595824">
    <property type="component" value="Unassembled WGS sequence"/>
</dbReference>
<organism evidence="1 2">
    <name type="scientific">Streptomyces andamanensis</name>
    <dbReference type="NCBI Taxonomy" id="1565035"/>
    <lineage>
        <taxon>Bacteria</taxon>
        <taxon>Bacillati</taxon>
        <taxon>Actinomycetota</taxon>
        <taxon>Actinomycetes</taxon>
        <taxon>Kitasatosporales</taxon>
        <taxon>Streptomycetaceae</taxon>
        <taxon>Streptomyces</taxon>
    </lineage>
</organism>
<dbReference type="Gene3D" id="3.40.50.300">
    <property type="entry name" value="P-loop containing nucleotide triphosphate hydrolases"/>
    <property type="match status" value="1"/>
</dbReference>
<comment type="caution">
    <text evidence="1">The sequence shown here is derived from an EMBL/GenBank/DDBJ whole genome shotgun (WGS) entry which is preliminary data.</text>
</comment>
<dbReference type="InterPro" id="IPR027417">
    <property type="entry name" value="P-loop_NTPase"/>
</dbReference>
<dbReference type="EMBL" id="JBHSDP010000025">
    <property type="protein sequence ID" value="MFC4331467.1"/>
    <property type="molecule type" value="Genomic_DNA"/>
</dbReference>
<dbReference type="Pfam" id="PF13671">
    <property type="entry name" value="AAA_33"/>
    <property type="match status" value="1"/>
</dbReference>
<dbReference type="SUPFAM" id="SSF52540">
    <property type="entry name" value="P-loop containing nucleoside triphosphate hydrolases"/>
    <property type="match status" value="1"/>
</dbReference>
<evidence type="ECO:0000313" key="2">
    <source>
        <dbReference type="Proteomes" id="UP001595824"/>
    </source>
</evidence>
<dbReference type="RefSeq" id="WP_381742760.1">
    <property type="nucleotide sequence ID" value="NZ_JBHSDP010000025.1"/>
</dbReference>
<evidence type="ECO:0000313" key="1">
    <source>
        <dbReference type="EMBL" id="MFC4331467.1"/>
    </source>
</evidence>
<accession>A0ABV8TLI9</accession>
<reference evidence="2" key="1">
    <citation type="journal article" date="2019" name="Int. J. Syst. Evol. Microbiol.">
        <title>The Global Catalogue of Microorganisms (GCM) 10K type strain sequencing project: providing services to taxonomists for standard genome sequencing and annotation.</title>
        <authorList>
            <consortium name="The Broad Institute Genomics Platform"/>
            <consortium name="The Broad Institute Genome Sequencing Center for Infectious Disease"/>
            <person name="Wu L."/>
            <person name="Ma J."/>
        </authorList>
    </citation>
    <scope>NUCLEOTIDE SEQUENCE [LARGE SCALE GENOMIC DNA]</scope>
    <source>
        <strain evidence="2">PCU 347</strain>
    </source>
</reference>
<gene>
    <name evidence="1" type="ORF">ACFPC0_27550</name>
</gene>
<keyword evidence="2" id="KW-1185">Reference proteome</keyword>